<dbReference type="InterPro" id="IPR003594">
    <property type="entry name" value="HATPase_dom"/>
</dbReference>
<feature type="domain" description="CheW-like" evidence="13">
    <location>
        <begin position="494"/>
        <end position="631"/>
    </location>
</feature>
<dbReference type="InterPro" id="IPR036641">
    <property type="entry name" value="HPT_dom_sf"/>
</dbReference>
<evidence type="ECO:0000256" key="6">
    <source>
        <dbReference type="ARBA" id="ARBA00022777"/>
    </source>
</evidence>
<dbReference type="PATRIC" id="fig|1796491.3.peg.2472"/>
<dbReference type="Gene3D" id="1.20.120.160">
    <property type="entry name" value="HPT domain"/>
    <property type="match status" value="1"/>
</dbReference>
<evidence type="ECO:0000259" key="13">
    <source>
        <dbReference type="PROSITE" id="PS50851"/>
    </source>
</evidence>
<dbReference type="InterPro" id="IPR008207">
    <property type="entry name" value="Sig_transdc_His_kin_Hpt_dom"/>
</dbReference>
<dbReference type="Pfam" id="PF01584">
    <property type="entry name" value="CheW"/>
    <property type="match status" value="1"/>
</dbReference>
<evidence type="ECO:0000256" key="4">
    <source>
        <dbReference type="ARBA" id="ARBA00022553"/>
    </source>
</evidence>
<feature type="modified residue" description="Phosphohistidine" evidence="9">
    <location>
        <position position="55"/>
    </location>
</feature>
<keyword evidence="4 10" id="KW-0597">Phosphoprotein</keyword>
<evidence type="ECO:0000256" key="8">
    <source>
        <dbReference type="ARBA" id="ARBA00035100"/>
    </source>
</evidence>
<dbReference type="PROSITE" id="PS50110">
    <property type="entry name" value="RESPONSE_REGULATORY"/>
    <property type="match status" value="1"/>
</dbReference>
<dbReference type="GO" id="GO:0000155">
    <property type="term" value="F:phosphorelay sensor kinase activity"/>
    <property type="evidence" value="ECO:0007669"/>
    <property type="project" value="InterPro"/>
</dbReference>
<dbReference type="EC" id="2.7.13.3" evidence="2"/>
<dbReference type="Gene3D" id="3.30.565.10">
    <property type="entry name" value="Histidine kinase-like ATPase, C-terminal domain"/>
    <property type="match status" value="1"/>
</dbReference>
<dbReference type="SMART" id="SM00073">
    <property type="entry name" value="HPT"/>
    <property type="match status" value="1"/>
</dbReference>
<evidence type="ECO:0000313" key="15">
    <source>
        <dbReference type="EMBL" id="KXS31599.1"/>
    </source>
</evidence>
<accession>A0A139BRJ3</accession>
<organism evidence="15 16">
    <name type="scientific">Candidatus Gallionella acididurans</name>
    <dbReference type="NCBI Taxonomy" id="1796491"/>
    <lineage>
        <taxon>Bacteria</taxon>
        <taxon>Pseudomonadati</taxon>
        <taxon>Pseudomonadota</taxon>
        <taxon>Betaproteobacteria</taxon>
        <taxon>Nitrosomonadales</taxon>
        <taxon>Gallionellaceae</taxon>
        <taxon>Gallionella</taxon>
    </lineage>
</organism>
<dbReference type="InterPro" id="IPR004105">
    <property type="entry name" value="CheA-like_dim"/>
</dbReference>
<name>A0A139BRJ3_9PROT</name>
<keyword evidence="6 15" id="KW-0418">Kinase</keyword>
<dbReference type="SUPFAM" id="SSF47226">
    <property type="entry name" value="Histidine-containing phosphotransfer domain, HPT domain"/>
    <property type="match status" value="1"/>
</dbReference>
<comment type="function">
    <text evidence="8">Involved in the transmission of sensory signals from the chemoreceptors to the flagellar motors. CheA is autophosphorylated; it can transfer its phosphate group to either CheB or CheY.</text>
</comment>
<reference evidence="15 16" key="2">
    <citation type="submission" date="2016-03" db="EMBL/GenBank/DDBJ databases">
        <title>New uncultured bacterium of the family Gallionellaceae from acid mine drainage: description and reconstruction of genome based on metagenomic analysis of microbial community.</title>
        <authorList>
            <person name="Kadnikov V."/>
            <person name="Ivasenko D."/>
            <person name="Beletsky A."/>
            <person name="Mardanov A."/>
            <person name="Danilova E."/>
            <person name="Pimenov N."/>
            <person name="Karnachuk O."/>
            <person name="Ravin N."/>
        </authorList>
    </citation>
    <scope>NUCLEOTIDE SEQUENCE [LARGE SCALE GENOMIC DNA]</scope>
    <source>
        <strain evidence="15">ShG14-8</strain>
    </source>
</reference>
<dbReference type="SUPFAM" id="SSF55874">
    <property type="entry name" value="ATPase domain of HSP90 chaperone/DNA topoisomerase II/histidine kinase"/>
    <property type="match status" value="1"/>
</dbReference>
<comment type="caution">
    <text evidence="15">The sequence shown here is derived from an EMBL/GenBank/DDBJ whole genome shotgun (WGS) entry which is preliminary data.</text>
</comment>
<evidence type="ECO:0000256" key="10">
    <source>
        <dbReference type="PROSITE-ProRule" id="PRU00169"/>
    </source>
</evidence>
<keyword evidence="5" id="KW-0808">Transferase</keyword>
<evidence type="ECO:0000256" key="2">
    <source>
        <dbReference type="ARBA" id="ARBA00012438"/>
    </source>
</evidence>
<dbReference type="CDD" id="cd00088">
    <property type="entry name" value="HPT"/>
    <property type="match status" value="1"/>
</dbReference>
<feature type="domain" description="HPt" evidence="14">
    <location>
        <begin position="5"/>
        <end position="112"/>
    </location>
</feature>
<dbReference type="SMART" id="SM00260">
    <property type="entry name" value="CheW"/>
    <property type="match status" value="1"/>
</dbReference>
<dbReference type="InterPro" id="IPR005467">
    <property type="entry name" value="His_kinase_dom"/>
</dbReference>
<dbReference type="PRINTS" id="PR00344">
    <property type="entry name" value="BCTRLSENSOR"/>
</dbReference>
<dbReference type="InterPro" id="IPR036890">
    <property type="entry name" value="HATPase_C_sf"/>
</dbReference>
<evidence type="ECO:0000256" key="1">
    <source>
        <dbReference type="ARBA" id="ARBA00000085"/>
    </source>
</evidence>
<reference evidence="15 16" key="1">
    <citation type="submission" date="2016-02" db="EMBL/GenBank/DDBJ databases">
        <authorList>
            <person name="Wen L."/>
            <person name="He K."/>
            <person name="Yang H."/>
        </authorList>
    </citation>
    <scope>NUCLEOTIDE SEQUENCE [LARGE SCALE GENOMIC DNA]</scope>
    <source>
        <strain evidence="15">ShG14-8</strain>
    </source>
</reference>
<evidence type="ECO:0000259" key="12">
    <source>
        <dbReference type="PROSITE" id="PS50110"/>
    </source>
</evidence>
<dbReference type="PROSITE" id="PS50894">
    <property type="entry name" value="HPT"/>
    <property type="match status" value="1"/>
</dbReference>
<dbReference type="SMART" id="SM01231">
    <property type="entry name" value="H-kinase_dim"/>
    <property type="match status" value="1"/>
</dbReference>
<dbReference type="SUPFAM" id="SSF50341">
    <property type="entry name" value="CheW-like"/>
    <property type="match status" value="1"/>
</dbReference>
<dbReference type="Proteomes" id="UP000070578">
    <property type="component" value="Unassembled WGS sequence"/>
</dbReference>
<dbReference type="InterPro" id="IPR001789">
    <property type="entry name" value="Sig_transdc_resp-reg_receiver"/>
</dbReference>
<comment type="catalytic activity">
    <reaction evidence="1">
        <text>ATP + protein L-histidine = ADP + protein N-phospho-L-histidine.</text>
        <dbReference type="EC" id="2.7.13.3"/>
    </reaction>
</comment>
<feature type="non-terminal residue" evidence="15">
    <location>
        <position position="735"/>
    </location>
</feature>
<protein>
    <recommendedName>
        <fullName evidence="3">Chemotaxis protein CheA</fullName>
        <ecNumber evidence="2">2.7.13.3</ecNumber>
    </recommendedName>
</protein>
<dbReference type="InterPro" id="IPR002545">
    <property type="entry name" value="CheW-lke_dom"/>
</dbReference>
<dbReference type="PROSITE" id="PS50109">
    <property type="entry name" value="HIS_KIN"/>
    <property type="match status" value="1"/>
</dbReference>
<gene>
    <name evidence="15" type="ORF">AWT59_2260</name>
</gene>
<dbReference type="InterPro" id="IPR036061">
    <property type="entry name" value="CheW-like_dom_sf"/>
</dbReference>
<dbReference type="Gene3D" id="2.30.30.40">
    <property type="entry name" value="SH3 Domains"/>
    <property type="match status" value="1"/>
</dbReference>
<keyword evidence="7" id="KW-0902">Two-component regulatory system</keyword>
<evidence type="ECO:0000256" key="3">
    <source>
        <dbReference type="ARBA" id="ARBA00021495"/>
    </source>
</evidence>
<sequence length="735" mass="79335">MAKQNDEFRKRLLATFQVEAGEHLQAMSSGLIELEKMPAGAQQAEIVERVFREAHSLKGAARAVNLTQIESACQPLESVFAALKGKQLAVSPPLLDILHQTIDALGGLLVPQAGATGTREPLIKKLIRQLDGVLTGSLPEPARPTAALPQAILPASILPDETVETDDAPAPSSHSLTSETIRISTTKLDVVMRQVEELLSPRLASSQRARELREAAALLAGWKRERSRIQPTLRLIERLCVRDGNDAANDLQQIQKLLEYLDAELPFIKALEDRLAKLKKSAEHDLRTLTGMTDSLLHDVKEMQLLPFVSLLDTLPRFVREIAREQGKEIELVFQGGEIEIDRRILEEMKDPLIHLLRNGIDHGIEKPALRKERQKPPHGTISVVISQQDSGKVEIRIADDGAGIDSASVKAAAGRLGFVSPEVVQSLGEAEALALVFQSGISTSPLITDVSGRGLGLAIVREKVERLGGTVVIESLLGAGTEFRIVLPLTLANFQGVTVRAGGHLFIIPAIGVERVARVASQDIQTVENRETIALDGQVIALVWLGDVLEIPRKGTAGESADILQAVVLALGTQRIAFRVEEILGEQEVLVKPLGPQLTRVRNVAGASVLGTGEVVPVLNVPDLLKSAVRRATAPLAPVAESHGESEKQSILVVEDSITSRALLKNILESAGYRVTTAVDGVDAYTTLKTGSFDLIVSDVEMPRMDGFDLTAKVRADKQLAELPVVLVTALGSR</sequence>
<evidence type="ECO:0000256" key="5">
    <source>
        <dbReference type="ARBA" id="ARBA00022679"/>
    </source>
</evidence>
<evidence type="ECO:0000313" key="16">
    <source>
        <dbReference type="Proteomes" id="UP000070578"/>
    </source>
</evidence>
<evidence type="ECO:0000256" key="9">
    <source>
        <dbReference type="PROSITE-ProRule" id="PRU00110"/>
    </source>
</evidence>
<dbReference type="InterPro" id="IPR051315">
    <property type="entry name" value="Bact_Chemotaxis_CheA"/>
</dbReference>
<dbReference type="EMBL" id="LSLI01000066">
    <property type="protein sequence ID" value="KXS31599.1"/>
    <property type="molecule type" value="Genomic_DNA"/>
</dbReference>
<evidence type="ECO:0000256" key="7">
    <source>
        <dbReference type="ARBA" id="ARBA00023012"/>
    </source>
</evidence>
<evidence type="ECO:0000259" key="14">
    <source>
        <dbReference type="PROSITE" id="PS50894"/>
    </source>
</evidence>
<feature type="domain" description="Response regulatory" evidence="12">
    <location>
        <begin position="651"/>
        <end position="735"/>
    </location>
</feature>
<dbReference type="SMART" id="SM00448">
    <property type="entry name" value="REC"/>
    <property type="match status" value="1"/>
</dbReference>
<dbReference type="Gene3D" id="3.40.50.2300">
    <property type="match status" value="1"/>
</dbReference>
<dbReference type="Pfam" id="PF02518">
    <property type="entry name" value="HATPase_c"/>
    <property type="match status" value="1"/>
</dbReference>
<dbReference type="PANTHER" id="PTHR43395:SF1">
    <property type="entry name" value="CHEMOTAXIS PROTEIN CHEA"/>
    <property type="match status" value="1"/>
</dbReference>
<feature type="modified residue" description="4-aspartylphosphate" evidence="10">
    <location>
        <position position="700"/>
    </location>
</feature>
<feature type="domain" description="Histidine kinase" evidence="11">
    <location>
        <begin position="242"/>
        <end position="492"/>
    </location>
</feature>
<evidence type="ECO:0000259" key="11">
    <source>
        <dbReference type="PROSITE" id="PS50109"/>
    </source>
</evidence>
<dbReference type="GO" id="GO:0006935">
    <property type="term" value="P:chemotaxis"/>
    <property type="evidence" value="ECO:0007669"/>
    <property type="project" value="InterPro"/>
</dbReference>
<dbReference type="PANTHER" id="PTHR43395">
    <property type="entry name" value="SENSOR HISTIDINE KINASE CHEA"/>
    <property type="match status" value="1"/>
</dbReference>
<dbReference type="SUPFAM" id="SSF52172">
    <property type="entry name" value="CheY-like"/>
    <property type="match status" value="1"/>
</dbReference>
<dbReference type="InterPro" id="IPR011006">
    <property type="entry name" value="CheY-like_superfamily"/>
</dbReference>
<dbReference type="GO" id="GO:0005737">
    <property type="term" value="C:cytoplasm"/>
    <property type="evidence" value="ECO:0007669"/>
    <property type="project" value="InterPro"/>
</dbReference>
<dbReference type="Pfam" id="PF01627">
    <property type="entry name" value="Hpt"/>
    <property type="match status" value="1"/>
</dbReference>
<dbReference type="PROSITE" id="PS50851">
    <property type="entry name" value="CHEW"/>
    <property type="match status" value="1"/>
</dbReference>
<dbReference type="FunFam" id="3.30.565.10:FF:000016">
    <property type="entry name" value="Chemotaxis protein CheA, putative"/>
    <property type="match status" value="1"/>
</dbReference>
<dbReference type="Pfam" id="PF00072">
    <property type="entry name" value="Response_reg"/>
    <property type="match status" value="1"/>
</dbReference>
<dbReference type="SMART" id="SM00387">
    <property type="entry name" value="HATPase_c"/>
    <property type="match status" value="1"/>
</dbReference>
<proteinExistence type="predicted"/>
<dbReference type="AlphaFoldDB" id="A0A139BRJ3"/>
<dbReference type="InterPro" id="IPR004358">
    <property type="entry name" value="Sig_transdc_His_kin-like_C"/>
</dbReference>